<evidence type="ECO:0000313" key="1">
    <source>
        <dbReference type="EMBL" id="QFQ12645.1"/>
    </source>
</evidence>
<name>A0A5P8E6K8_9BACT</name>
<gene>
    <name evidence="1" type="ORF">C7Y71_006235</name>
</gene>
<evidence type="ECO:0000313" key="2">
    <source>
        <dbReference type="Proteomes" id="UP000249375"/>
    </source>
</evidence>
<dbReference type="PANTHER" id="PTHR40743">
    <property type="entry name" value="NUCLEOTIDE-DIPHOSPHO-SUGAR TRANSFERASE CONTAINING PROTEIN"/>
    <property type="match status" value="1"/>
</dbReference>
<keyword evidence="2" id="KW-1185">Reference proteome</keyword>
<dbReference type="KEGG" id="alq:C7Y71_006235"/>
<accession>A0A5P8E6K8</accession>
<reference evidence="1 2" key="1">
    <citation type="submission" date="2018-11" db="EMBL/GenBank/DDBJ databases">
        <authorList>
            <person name="Na S.W."/>
            <person name="Baik M."/>
        </authorList>
    </citation>
    <scope>NUCLEOTIDE SEQUENCE [LARGE SCALE GENOMIC DNA]</scope>
    <source>
        <strain evidence="1 2">E39</strain>
    </source>
</reference>
<dbReference type="OrthoDB" id="1432594at2"/>
<proteinExistence type="predicted"/>
<dbReference type="RefSeq" id="WP_111899043.1">
    <property type="nucleotide sequence ID" value="NZ_CP033459.1"/>
</dbReference>
<dbReference type="EMBL" id="CP033459">
    <property type="protein sequence ID" value="QFQ12645.1"/>
    <property type="molecule type" value="Genomic_DNA"/>
</dbReference>
<dbReference type="Gene3D" id="3.40.50.11350">
    <property type="match status" value="1"/>
</dbReference>
<evidence type="ECO:0008006" key="3">
    <source>
        <dbReference type="Google" id="ProtNLM"/>
    </source>
</evidence>
<dbReference type="PANTHER" id="PTHR40743:SF1">
    <property type="entry name" value="POSSIBLE GLYCOSYLTRANSFERASE"/>
    <property type="match status" value="1"/>
</dbReference>
<sequence>MGKKLTVTALGGLCNRLRVLFSALTFHRETGIPVKLVWQADWQCKAKYSHLFKPIKEEGFKVVEGGFFDKVTNHRNLYTPALPRSFYYGKQFFNYHPNRNGNLIELFEKYNKIYLSTGYTLMPYTHEITTLLHPKTVLQDQVDFLCQRYTDNTVGVHIRRTDNEKSIIVSTDDAFIEAMKQEEGAKFFIASDDEEVKWKMREIFKGRTITQETDARRDIVRSLQDAVVDLYCLTRTRKILGSYWSSFSDEAAEIGNIPMIPVGFTGIDPDDMEDEYDDDEDE</sequence>
<dbReference type="Proteomes" id="UP000249375">
    <property type="component" value="Chromosome"/>
</dbReference>
<protein>
    <recommendedName>
        <fullName evidence="3">Glycosyl transferase</fullName>
    </recommendedName>
</protein>
<organism evidence="1 2">
    <name type="scientific">Pseudoprevotella muciniphila</name>
    <dbReference type="NCBI Taxonomy" id="2133944"/>
    <lineage>
        <taxon>Bacteria</taxon>
        <taxon>Pseudomonadati</taxon>
        <taxon>Bacteroidota</taxon>
        <taxon>Bacteroidia</taxon>
        <taxon>Bacteroidales</taxon>
        <taxon>Prevotellaceae</taxon>
        <taxon>Pseudoprevotella</taxon>
    </lineage>
</organism>
<dbReference type="AlphaFoldDB" id="A0A5P8E6K8"/>